<dbReference type="AlphaFoldDB" id="A0A1A9V0Z5"/>
<keyword evidence="1" id="KW-0175">Coiled coil</keyword>
<sequence>MPVHPEVANDETYQQFEGKVNVLEEKVGNTIGQLDARLNAQEKDGDAGKNEIKALKKELAKLQTNDVTTSSIKVKTPLCAGATNFNAFKLQFGVVATKNIWDDDDKAVVLITSLRGAAAEIIQMIPEGKRTEFAAIMDALERKYGSKHVKELTHLESSSCCQKLNERIQDYATEIERLANLAYIGVPDDVLERLKIDAFVKGLRDAELKKAAWTSAKTTFTETLGFALTQEAASVLSISRMWFARCFDKSCAKISECRLAKHASVMPAKNLVVLHGNADQSTKEYIPHHLHGILVKVSAKYPTNRRQTKKNQHSGATADYEISKAEVLQVVVQPQQKIPANSEAIVWATATQEKRLSTIWVVEPSKEYTKDNIIIGKAVVSQVNNLIPVRVLNPTSDPTKFQKGDIIAQCQKAENVVNHQVEILKTCSKISPETEIFIQKWTSNLDEQQKRYSKKLLLENWSISAGVASSGGRTDVANHLQLGMPMQWKKENLRRRLWEQLEKERENLSVFEFYGDSYEVSPTCSIVDEQDACTTDWRRGALTYVEAIVRRRQQSYATIQEVAEQEQREQKDDSLGGTQNIATAGKK</sequence>
<accession>A0A1A9V0Z5</accession>
<organism evidence="3 4">
    <name type="scientific">Glossina austeni</name>
    <name type="common">Savannah tsetse fly</name>
    <dbReference type="NCBI Taxonomy" id="7395"/>
    <lineage>
        <taxon>Eukaryota</taxon>
        <taxon>Metazoa</taxon>
        <taxon>Ecdysozoa</taxon>
        <taxon>Arthropoda</taxon>
        <taxon>Hexapoda</taxon>
        <taxon>Insecta</taxon>
        <taxon>Pterygota</taxon>
        <taxon>Neoptera</taxon>
        <taxon>Endopterygota</taxon>
        <taxon>Diptera</taxon>
        <taxon>Brachycera</taxon>
        <taxon>Muscomorpha</taxon>
        <taxon>Hippoboscoidea</taxon>
        <taxon>Glossinidae</taxon>
        <taxon>Glossina</taxon>
    </lineage>
</organism>
<name>A0A1A9V0Z5_GLOAU</name>
<evidence type="ECO:0000256" key="2">
    <source>
        <dbReference type="SAM" id="MobiDB-lite"/>
    </source>
</evidence>
<dbReference type="STRING" id="7395.A0A1A9V0Z5"/>
<dbReference type="PANTHER" id="PTHR45823:SF1">
    <property type="entry name" value="T-SNARE COILED-COIL HOMOLOGY DOMAIN-CONTAINING PROTEIN"/>
    <property type="match status" value="1"/>
</dbReference>
<protein>
    <submittedName>
        <fullName evidence="3">Retrotrans_gag domain-containing protein</fullName>
    </submittedName>
</protein>
<reference evidence="3" key="1">
    <citation type="submission" date="2020-05" db="UniProtKB">
        <authorList>
            <consortium name="EnsemblMetazoa"/>
        </authorList>
    </citation>
    <scope>IDENTIFICATION</scope>
    <source>
        <strain evidence="3">TTRI</strain>
    </source>
</reference>
<proteinExistence type="predicted"/>
<feature type="coiled-coil region" evidence="1">
    <location>
        <begin position="38"/>
        <end position="65"/>
    </location>
</feature>
<evidence type="ECO:0000313" key="4">
    <source>
        <dbReference type="Proteomes" id="UP000078200"/>
    </source>
</evidence>
<feature type="region of interest" description="Disordered" evidence="2">
    <location>
        <begin position="563"/>
        <end position="587"/>
    </location>
</feature>
<evidence type="ECO:0000313" key="3">
    <source>
        <dbReference type="EnsemblMetazoa" id="GAUT022258-PA"/>
    </source>
</evidence>
<dbReference type="EnsemblMetazoa" id="GAUT022258-RA">
    <property type="protein sequence ID" value="GAUT022258-PA"/>
    <property type="gene ID" value="GAUT022258"/>
</dbReference>
<keyword evidence="4" id="KW-1185">Reference proteome</keyword>
<evidence type="ECO:0000256" key="1">
    <source>
        <dbReference type="SAM" id="Coils"/>
    </source>
</evidence>
<dbReference type="VEuPathDB" id="VectorBase:GAUT022258"/>
<dbReference type="Proteomes" id="UP000078200">
    <property type="component" value="Unassembled WGS sequence"/>
</dbReference>
<dbReference type="PANTHER" id="PTHR45823">
    <property type="entry name" value="T-SNARE COILED-COIL HOMOLOGY DOMAIN-CONTAINING PROTEIN"/>
    <property type="match status" value="1"/>
</dbReference>
<feature type="compositionally biased region" description="Polar residues" evidence="2">
    <location>
        <begin position="576"/>
        <end position="587"/>
    </location>
</feature>
<feature type="compositionally biased region" description="Basic and acidic residues" evidence="2">
    <location>
        <begin position="565"/>
        <end position="574"/>
    </location>
</feature>